<name>A0A2I2G3P6_9EURO</name>
<comment type="cofactor">
    <cofactor evidence="1">
        <name>FAD</name>
        <dbReference type="ChEBI" id="CHEBI:57692"/>
    </cofactor>
</comment>
<comment type="caution">
    <text evidence="8">The sequence shown here is derived from an EMBL/GenBank/DDBJ whole genome shotgun (WGS) entry which is preliminary data.</text>
</comment>
<keyword evidence="9" id="KW-1185">Reference proteome</keyword>
<dbReference type="GO" id="GO:0050660">
    <property type="term" value="F:flavin adenine dinucleotide binding"/>
    <property type="evidence" value="ECO:0007669"/>
    <property type="project" value="InterPro"/>
</dbReference>
<keyword evidence="4" id="KW-0274">FAD</keyword>
<dbReference type="PANTHER" id="PTHR43098">
    <property type="entry name" value="L-ORNITHINE N(5)-MONOOXYGENASE-RELATED"/>
    <property type="match status" value="1"/>
</dbReference>
<sequence length="570" mass="63917">MPLSAMKTDLRDFADRQGSSGPNADNLELDALIVGAGFSGIYFLHELRKLGLKAVIFEAGHDIGGTWRWNCYPGARVDSEVPEYQFSIPETWENWTWSTNYPAYDEIRAYFDHVERVLDIKRDCSFGTFVNGANFDTSSGRWHITTTDGRQASAKYLIVGTGFAAKRHIPDWPGIESFRGVIHHSAFWPEEGVDLTGKRVGVIGTGASGVQLTQALGPVAGSLKVFQRTPNLAVPMRLRELTVKEQEQLKPIYPELFSLREKAFGGFFYTFSERGTFEDNEEEREAFLERLWQPGGFRLWVANYKDSLHDAKANRVVYDFWARRVRPRIEDPITRDLLAPLEPPHPWGVKRPSMEVDYFEQFNRPTVELVDIRNNAIDRITETGLQLADGTHYELDAICIATGFDVSTGALVNMGLRSIEGTELKDEWATSVHTYLGLAISGYPNLFTTYGPHAPTALSNGPTCIEVQGRWVVDAIKQMERQGIKSVNATRAAAHAWKHRIDELSNATLFPTTKSTYMGGTLPGKPFEQLNWTAGVPAYHAEIRAVLPSFKGFNVEMDSHSDSSPVLARF</sequence>
<dbReference type="InterPro" id="IPR036188">
    <property type="entry name" value="FAD/NAD-bd_sf"/>
</dbReference>
<dbReference type="PANTHER" id="PTHR43098:SF3">
    <property type="entry name" value="L-ORNITHINE N(5)-MONOOXYGENASE-RELATED"/>
    <property type="match status" value="1"/>
</dbReference>
<evidence type="ECO:0000313" key="9">
    <source>
        <dbReference type="Proteomes" id="UP000234275"/>
    </source>
</evidence>
<evidence type="ECO:0000256" key="6">
    <source>
        <dbReference type="ARBA" id="ARBA00023002"/>
    </source>
</evidence>
<accession>A0A2I2G3P6</accession>
<evidence type="ECO:0000256" key="3">
    <source>
        <dbReference type="ARBA" id="ARBA00022630"/>
    </source>
</evidence>
<dbReference type="InterPro" id="IPR020946">
    <property type="entry name" value="Flavin_mOase-like"/>
</dbReference>
<keyword evidence="5" id="KW-0521">NADP</keyword>
<dbReference type="STRING" id="1392250.A0A2I2G3P6"/>
<protein>
    <submittedName>
        <fullName evidence="8">Steroid monooxygenase</fullName>
    </submittedName>
</protein>
<keyword evidence="6" id="KW-0560">Oxidoreductase</keyword>
<evidence type="ECO:0000256" key="5">
    <source>
        <dbReference type="ARBA" id="ARBA00022857"/>
    </source>
</evidence>
<comment type="similarity">
    <text evidence="2">Belongs to the FAD-binding monooxygenase family.</text>
</comment>
<dbReference type="Pfam" id="PF00743">
    <property type="entry name" value="FMO-like"/>
    <property type="match status" value="1"/>
</dbReference>
<dbReference type="GO" id="GO:0050661">
    <property type="term" value="F:NADP binding"/>
    <property type="evidence" value="ECO:0007669"/>
    <property type="project" value="InterPro"/>
</dbReference>
<evidence type="ECO:0000256" key="2">
    <source>
        <dbReference type="ARBA" id="ARBA00010139"/>
    </source>
</evidence>
<dbReference type="OrthoDB" id="66881at2759"/>
<organism evidence="8 9">
    <name type="scientific">Aspergillus steynii IBT 23096</name>
    <dbReference type="NCBI Taxonomy" id="1392250"/>
    <lineage>
        <taxon>Eukaryota</taxon>
        <taxon>Fungi</taxon>
        <taxon>Dikarya</taxon>
        <taxon>Ascomycota</taxon>
        <taxon>Pezizomycotina</taxon>
        <taxon>Eurotiomycetes</taxon>
        <taxon>Eurotiomycetidae</taxon>
        <taxon>Eurotiales</taxon>
        <taxon>Aspergillaceae</taxon>
        <taxon>Aspergillus</taxon>
        <taxon>Aspergillus subgen. Circumdati</taxon>
    </lineage>
</organism>
<keyword evidence="3" id="KW-0285">Flavoprotein</keyword>
<dbReference type="EMBL" id="MSFO01000005">
    <property type="protein sequence ID" value="PLB47487.1"/>
    <property type="molecule type" value="Genomic_DNA"/>
</dbReference>
<dbReference type="VEuPathDB" id="FungiDB:P170DRAFT_385179"/>
<evidence type="ECO:0000256" key="4">
    <source>
        <dbReference type="ARBA" id="ARBA00022827"/>
    </source>
</evidence>
<dbReference type="AlphaFoldDB" id="A0A2I2G3P6"/>
<evidence type="ECO:0000313" key="8">
    <source>
        <dbReference type="EMBL" id="PLB47487.1"/>
    </source>
</evidence>
<reference evidence="8 9" key="1">
    <citation type="submission" date="2016-12" db="EMBL/GenBank/DDBJ databases">
        <title>The genomes of Aspergillus section Nigri reveals drivers in fungal speciation.</title>
        <authorList>
            <consortium name="DOE Joint Genome Institute"/>
            <person name="Vesth T.C."/>
            <person name="Nybo J."/>
            <person name="Theobald S."/>
            <person name="Brandl J."/>
            <person name="Frisvad J.C."/>
            <person name="Nielsen K.F."/>
            <person name="Lyhne E.K."/>
            <person name="Kogle M.E."/>
            <person name="Kuo A."/>
            <person name="Riley R."/>
            <person name="Clum A."/>
            <person name="Nolan M."/>
            <person name="Lipzen A."/>
            <person name="Salamov A."/>
            <person name="Henrissat B."/>
            <person name="Wiebenga A."/>
            <person name="De Vries R.P."/>
            <person name="Grigoriev I.V."/>
            <person name="Mortensen U.H."/>
            <person name="Andersen M.R."/>
            <person name="Baker S.E."/>
        </authorList>
    </citation>
    <scope>NUCLEOTIDE SEQUENCE [LARGE SCALE GENOMIC DNA]</scope>
    <source>
        <strain evidence="8 9">IBT 23096</strain>
    </source>
</reference>
<proteinExistence type="inferred from homology"/>
<dbReference type="SUPFAM" id="SSF51905">
    <property type="entry name" value="FAD/NAD(P)-binding domain"/>
    <property type="match status" value="1"/>
</dbReference>
<evidence type="ECO:0000256" key="1">
    <source>
        <dbReference type="ARBA" id="ARBA00001974"/>
    </source>
</evidence>
<dbReference type="GO" id="GO:0004499">
    <property type="term" value="F:N,N-dimethylaniline monooxygenase activity"/>
    <property type="evidence" value="ECO:0007669"/>
    <property type="project" value="InterPro"/>
</dbReference>
<dbReference type="InterPro" id="IPR050775">
    <property type="entry name" value="FAD-binding_Monooxygenases"/>
</dbReference>
<evidence type="ECO:0000256" key="7">
    <source>
        <dbReference type="ARBA" id="ARBA00023033"/>
    </source>
</evidence>
<keyword evidence="7 8" id="KW-0503">Monooxygenase</keyword>
<dbReference type="RefSeq" id="XP_024702789.1">
    <property type="nucleotide sequence ID" value="XM_024845711.1"/>
</dbReference>
<gene>
    <name evidence="8" type="ORF">P170DRAFT_385179</name>
</gene>
<dbReference type="Gene3D" id="3.50.50.60">
    <property type="entry name" value="FAD/NAD(P)-binding domain"/>
    <property type="match status" value="2"/>
</dbReference>
<dbReference type="Proteomes" id="UP000234275">
    <property type="component" value="Unassembled WGS sequence"/>
</dbReference>
<dbReference type="GeneID" id="36553410"/>